<protein>
    <submittedName>
        <fullName evidence="2">Uncharacterized protein</fullName>
    </submittedName>
</protein>
<dbReference type="Proteomes" id="UP000324091">
    <property type="component" value="Chromosome 4"/>
</dbReference>
<comment type="caution">
    <text evidence="2">The sequence shown here is derived from an EMBL/GenBank/DDBJ whole genome shotgun (WGS) entry which is preliminary data.</text>
</comment>
<feature type="region of interest" description="Disordered" evidence="1">
    <location>
        <begin position="82"/>
        <end position="117"/>
    </location>
</feature>
<proteinExistence type="predicted"/>
<evidence type="ECO:0000313" key="2">
    <source>
        <dbReference type="EMBL" id="TWW62919.1"/>
    </source>
</evidence>
<organism evidence="2 3">
    <name type="scientific">Takifugu flavidus</name>
    <name type="common">sansaifugu</name>
    <dbReference type="NCBI Taxonomy" id="433684"/>
    <lineage>
        <taxon>Eukaryota</taxon>
        <taxon>Metazoa</taxon>
        <taxon>Chordata</taxon>
        <taxon>Craniata</taxon>
        <taxon>Vertebrata</taxon>
        <taxon>Euteleostomi</taxon>
        <taxon>Actinopterygii</taxon>
        <taxon>Neopterygii</taxon>
        <taxon>Teleostei</taxon>
        <taxon>Neoteleostei</taxon>
        <taxon>Acanthomorphata</taxon>
        <taxon>Eupercaria</taxon>
        <taxon>Tetraodontiformes</taxon>
        <taxon>Tetradontoidea</taxon>
        <taxon>Tetraodontidae</taxon>
        <taxon>Takifugu</taxon>
    </lineage>
</organism>
<accession>A0A5C6N7Q5</accession>
<evidence type="ECO:0000256" key="1">
    <source>
        <dbReference type="SAM" id="MobiDB-lite"/>
    </source>
</evidence>
<evidence type="ECO:0000313" key="3">
    <source>
        <dbReference type="Proteomes" id="UP000324091"/>
    </source>
</evidence>
<reference evidence="2 3" key="1">
    <citation type="submission" date="2019-04" db="EMBL/GenBank/DDBJ databases">
        <title>Chromosome genome assembly for Takifugu flavidus.</title>
        <authorList>
            <person name="Xiao S."/>
        </authorList>
    </citation>
    <scope>NUCLEOTIDE SEQUENCE [LARGE SCALE GENOMIC DNA]</scope>
    <source>
        <strain evidence="2">HTHZ2018</strain>
        <tissue evidence="2">Muscle</tissue>
    </source>
</reference>
<gene>
    <name evidence="2" type="ORF">D4764_04G0015660</name>
</gene>
<dbReference type="AlphaFoldDB" id="A0A5C6N7Q5"/>
<feature type="compositionally biased region" description="Basic and acidic residues" evidence="1">
    <location>
        <begin position="89"/>
        <end position="108"/>
    </location>
</feature>
<dbReference type="EMBL" id="RHFK02000017">
    <property type="protein sequence ID" value="TWW62919.1"/>
    <property type="molecule type" value="Genomic_DNA"/>
</dbReference>
<keyword evidence="3" id="KW-1185">Reference proteome</keyword>
<name>A0A5C6N7Q5_9TELE</name>
<sequence length="207" mass="23175">MKATDSGSTRVDWTGLDGFDPSGVFSSPPVLSLSNATQGCDSRCRMSDRLLMSLSLSLSLHSSVLLQQHPIFCSLKQKQQKSHCHDHKHSNSHEQIRSLLQPHEKEESSASPPPQPRLAQLLTHYLQYREGLYRQNHGGATGSPVSPIVASLQYTGRRLKPEPDILHRNRPKPLVQICGRHLGQDSNKRTEGVLNHTDDYVTFIWPS</sequence>